<dbReference type="OrthoDB" id="553403at2759"/>
<feature type="region of interest" description="Disordered" evidence="1">
    <location>
        <begin position="883"/>
        <end position="906"/>
    </location>
</feature>
<feature type="region of interest" description="Disordered" evidence="1">
    <location>
        <begin position="1166"/>
        <end position="1188"/>
    </location>
</feature>
<dbReference type="Proteomes" id="UP000236333">
    <property type="component" value="Unassembled WGS sequence"/>
</dbReference>
<name>A0A2J8ACA4_9CHLO</name>
<feature type="compositionally biased region" description="Pro residues" evidence="1">
    <location>
        <begin position="1011"/>
        <end position="1027"/>
    </location>
</feature>
<keyword evidence="3" id="KW-1185">Reference proteome</keyword>
<feature type="compositionally biased region" description="Gly residues" evidence="1">
    <location>
        <begin position="691"/>
        <end position="708"/>
    </location>
</feature>
<evidence type="ECO:0000313" key="2">
    <source>
        <dbReference type="EMBL" id="PNH10123.1"/>
    </source>
</evidence>
<evidence type="ECO:0000256" key="1">
    <source>
        <dbReference type="SAM" id="MobiDB-lite"/>
    </source>
</evidence>
<protein>
    <submittedName>
        <fullName evidence="2">Uncharacterized protein</fullName>
    </submittedName>
</protein>
<reference evidence="2 3" key="1">
    <citation type="journal article" date="2017" name="Mol. Biol. Evol.">
        <title>The 4-celled Tetrabaena socialis nuclear genome reveals the essential components for genetic control of cell number at the origin of multicellularity in the volvocine lineage.</title>
        <authorList>
            <person name="Featherston J."/>
            <person name="Arakaki Y."/>
            <person name="Hanschen E.R."/>
            <person name="Ferris P.J."/>
            <person name="Michod R.E."/>
            <person name="Olson B.J.S.C."/>
            <person name="Nozaki H."/>
            <person name="Durand P.M."/>
        </authorList>
    </citation>
    <scope>NUCLEOTIDE SEQUENCE [LARGE SCALE GENOMIC DNA]</scope>
    <source>
        <strain evidence="2 3">NIES-571</strain>
    </source>
</reference>
<evidence type="ECO:0000313" key="3">
    <source>
        <dbReference type="Proteomes" id="UP000236333"/>
    </source>
</evidence>
<feature type="compositionally biased region" description="Low complexity" evidence="1">
    <location>
        <begin position="1063"/>
        <end position="1081"/>
    </location>
</feature>
<gene>
    <name evidence="2" type="ORF">TSOC_003180</name>
</gene>
<feature type="compositionally biased region" description="Polar residues" evidence="1">
    <location>
        <begin position="922"/>
        <end position="936"/>
    </location>
</feature>
<feature type="compositionally biased region" description="Low complexity" evidence="1">
    <location>
        <begin position="515"/>
        <end position="534"/>
    </location>
</feature>
<feature type="compositionally biased region" description="Low complexity" evidence="1">
    <location>
        <begin position="653"/>
        <end position="662"/>
    </location>
</feature>
<feature type="region of interest" description="Disordered" evidence="1">
    <location>
        <begin position="454"/>
        <end position="480"/>
    </location>
</feature>
<feature type="region of interest" description="Disordered" evidence="1">
    <location>
        <begin position="920"/>
        <end position="1096"/>
    </location>
</feature>
<feature type="compositionally biased region" description="Polar residues" evidence="1">
    <location>
        <begin position="462"/>
        <end position="477"/>
    </location>
</feature>
<organism evidence="2 3">
    <name type="scientific">Tetrabaena socialis</name>
    <dbReference type="NCBI Taxonomy" id="47790"/>
    <lineage>
        <taxon>Eukaryota</taxon>
        <taxon>Viridiplantae</taxon>
        <taxon>Chlorophyta</taxon>
        <taxon>core chlorophytes</taxon>
        <taxon>Chlorophyceae</taxon>
        <taxon>CS clade</taxon>
        <taxon>Chlamydomonadales</taxon>
        <taxon>Tetrabaenaceae</taxon>
        <taxon>Tetrabaena</taxon>
    </lineage>
</organism>
<feature type="region of interest" description="Disordered" evidence="1">
    <location>
        <begin position="504"/>
        <end position="534"/>
    </location>
</feature>
<accession>A0A2J8ACA4</accession>
<dbReference type="EMBL" id="PGGS01000066">
    <property type="protein sequence ID" value="PNH10123.1"/>
    <property type="molecule type" value="Genomic_DNA"/>
</dbReference>
<feature type="compositionally biased region" description="Low complexity" evidence="1">
    <location>
        <begin position="807"/>
        <end position="823"/>
    </location>
</feature>
<feature type="region of interest" description="Disordered" evidence="1">
    <location>
        <begin position="793"/>
        <end position="823"/>
    </location>
</feature>
<proteinExistence type="predicted"/>
<sequence length="1347" mass="131781">MSGLLTWLEPGLAMVRPGCAAAKDGQEAERESSRSLVRKQGAGALAYARDRLCLSGLGSALLVLGTLLGEQRRRRNSFDGSSLQPLVVPLSLVGLVLELLSGVPREALPYGRASAMLLIMSIVLQQDPFWRVLPQLGSAVLLDFVAFVACVLSGRYDEPLAVLRHLLTSVAAAVAVFRQRLLCALLLTAEALWGFCGAGGILHVALTAAGGAHSDCSTPGVGDGGGAGCTAVMAAAVAGSPPRAQAAAAAATVAAAAASTLLAFNGLLARLPGRLYGNHATTVNAAASALHGAVLLVRVLAAPPPRSRGLLVRCTAAMAANLVANEDPWVAAAAQLAALMGAVAAAEARLEWGGGARWGGGAGAATAGTVTLGLGGGSGEAGWLPGFCYTLVAAAAAMLYGSLSSGKHVMSYRLYRKLYAPAYYGGGYVAVPMPLDEVLRLCADSAAAAAAAQSADGGGSNGTQNSGPSRVNSTQGSAPRWAVRRSVSLSNMLPIAGPGLGPAGSSGGGSGFHTPAAAPADAAAGADAPSSAEAKGASGAAVGDRAAATLTAAPTVAFTPSRLPWRRASMPEPAFTVAARAAAAATVAAASAGLAGMAAAAAAADREAAAAASSSTIPSSGSPLLANAFDLDEADVISGKVDFPGQGAPAVVRGSRSSGRSSLAGQPDRILSAVQEGPEVDPPSAPLHTVEGGGGGEGSTDSGGGGSGDDLFGDIPEGGGDGDGLALPLLLPATSRAATSAGRPASVQQRLSQLLELGLAQPPNTQSGSHAWQAAMAAAAQPALGPGARAAREPLFGRLGNGGSGGATASSRPSSSSGANTTPNAAASLAAAAAAVAGGSVSSHFGAGSVAISFENWAAMDDLAAVLLGAPGVAPHDLAWPSSSLGSSSRRLLPHRSGPAASPMQQQLLLQQQQLQEQQQQMRTWTTAGVSGSGVSQWRADTGGPAAAAAALGSPSGAAPSGAAPSANSPGPAGTASDGGAAAAEPSRTTSQWPAASRLLSSEPRLQCPPSAAPPPPQPPVTLPLPLQPRATSVPNMAPQLAASKSRGVVARTGSMGKSRLGSSSTSPLSPIASSRSAAAPVAPPVPHPATDDDNITASATSPFVHDNMLYSGGGGDGGGGAILVPPAMAMMPAFGSYPDCLPMRPSQEQLALDLSKTIASYDASHGGLGRDEGGGGAEEAAEAVARGEDAAAHGLPGRLAGGGAPAGTVAVSRTTRYRRCSGGVPQEYVPSRLSQDATRMPTAEHLRAAPGGVVAAAGPAVAVGAARPLARIASGGSLTAVARAAAENAAAGDLAAGAPAAAMPDGGMLRVSNAGSASIAGASHVTASSASLQSFADVALGGGYLF</sequence>
<comment type="caution">
    <text evidence="2">The sequence shown here is derived from an EMBL/GenBank/DDBJ whole genome shotgun (WGS) entry which is preliminary data.</text>
</comment>
<feature type="region of interest" description="Disordered" evidence="1">
    <location>
        <begin position="645"/>
        <end position="725"/>
    </location>
</feature>
<feature type="compositionally biased region" description="Low complexity" evidence="1">
    <location>
        <begin position="943"/>
        <end position="987"/>
    </location>
</feature>